<dbReference type="EMBL" id="CP011454">
    <property type="protein sequence ID" value="AMW04269.1"/>
    <property type="molecule type" value="Genomic_DNA"/>
</dbReference>
<dbReference type="AlphaFoldDB" id="A0A143BGW4"/>
<dbReference type="InterPro" id="IPR003439">
    <property type="entry name" value="ABC_transporter-like_ATP-bd"/>
</dbReference>
<accession>A0A143BGW4</accession>
<dbReference type="GO" id="GO:0005524">
    <property type="term" value="F:ATP binding"/>
    <property type="evidence" value="ECO:0007669"/>
    <property type="project" value="UniProtKB-KW"/>
</dbReference>
<evidence type="ECO:0000256" key="1">
    <source>
        <dbReference type="ARBA" id="ARBA00022448"/>
    </source>
</evidence>
<name>A0A143BGW4_9BACT</name>
<reference evidence="5 6" key="2">
    <citation type="journal article" date="2016" name="Environ. Microbiol. Rep.">
        <title>Metagenomic evidence for the presence of phototrophic Gemmatimonadetes bacteria in diverse environments.</title>
        <authorList>
            <person name="Zeng Y."/>
            <person name="Baumbach J."/>
            <person name="Barbosa E.G."/>
            <person name="Azevedo V."/>
            <person name="Zhang C."/>
            <person name="Koblizek M."/>
        </authorList>
    </citation>
    <scope>NUCLEOTIDE SEQUENCE [LARGE SCALE GENOMIC DNA]</scope>
    <source>
        <strain evidence="5 6">AP64</strain>
    </source>
</reference>
<dbReference type="GO" id="GO:0016887">
    <property type="term" value="F:ATP hydrolysis activity"/>
    <property type="evidence" value="ECO:0007669"/>
    <property type="project" value="InterPro"/>
</dbReference>
<dbReference type="Proteomes" id="UP000076404">
    <property type="component" value="Chromosome"/>
</dbReference>
<organism evidence="5 6">
    <name type="scientific">Gemmatimonas phototrophica</name>
    <dbReference type="NCBI Taxonomy" id="1379270"/>
    <lineage>
        <taxon>Bacteria</taxon>
        <taxon>Pseudomonadati</taxon>
        <taxon>Gemmatimonadota</taxon>
        <taxon>Gemmatimonadia</taxon>
        <taxon>Gemmatimonadales</taxon>
        <taxon>Gemmatimonadaceae</taxon>
        <taxon>Gemmatimonas</taxon>
    </lineage>
</organism>
<dbReference type="STRING" id="1379270.GEMMAAP_04335"/>
<dbReference type="SMART" id="SM00382">
    <property type="entry name" value="AAA"/>
    <property type="match status" value="1"/>
</dbReference>
<dbReference type="Gene3D" id="3.40.50.300">
    <property type="entry name" value="P-loop containing nucleotide triphosphate hydrolases"/>
    <property type="match status" value="1"/>
</dbReference>
<dbReference type="Pfam" id="PF00005">
    <property type="entry name" value="ABC_tran"/>
    <property type="match status" value="1"/>
</dbReference>
<evidence type="ECO:0000256" key="3">
    <source>
        <dbReference type="ARBA" id="ARBA00022840"/>
    </source>
</evidence>
<evidence type="ECO:0000259" key="4">
    <source>
        <dbReference type="PROSITE" id="PS50893"/>
    </source>
</evidence>
<dbReference type="SUPFAM" id="SSF52540">
    <property type="entry name" value="P-loop containing nucleoside triphosphate hydrolases"/>
    <property type="match status" value="1"/>
</dbReference>
<dbReference type="InterPro" id="IPR027417">
    <property type="entry name" value="P-loop_NTPase"/>
</dbReference>
<dbReference type="InterPro" id="IPR003593">
    <property type="entry name" value="AAA+_ATPase"/>
</dbReference>
<dbReference type="KEGG" id="gph:GEMMAAP_04335"/>
<proteinExistence type="predicted"/>
<keyword evidence="3" id="KW-0067">ATP-binding</keyword>
<keyword evidence="2" id="KW-0547">Nucleotide-binding</keyword>
<keyword evidence="1" id="KW-0813">Transport</keyword>
<reference evidence="5 6" key="1">
    <citation type="journal article" date="2014" name="Proc. Natl. Acad. Sci. U.S.A.">
        <title>Functional type 2 photosynthetic reaction centers found in the rare bacterial phylum Gemmatimonadetes.</title>
        <authorList>
            <person name="Zeng Y."/>
            <person name="Feng F."/>
            <person name="Medova H."/>
            <person name="Dean J."/>
            <person name="Koblizek M."/>
        </authorList>
    </citation>
    <scope>NUCLEOTIDE SEQUENCE [LARGE SCALE GENOMIC DNA]</scope>
    <source>
        <strain evidence="5 6">AP64</strain>
    </source>
</reference>
<sequence>MIEFKNVHKAFGPKKVLRGFSLTVNEGETMVIIGYSGTGKSVAIKHIVGLLEPDEGEVWVDGLRVDQLSRKDLYALRGNIGYVFQFAALFDSMTIGENVAMGLRKQGELTEQEIGTRVTEALNLVDLPDVQNRMPSELSGGMRKRVGIARAIALRPKYILYDEPTTGLDPVTSATIDQLMVRMREQLGVTGIVITHDMRSAYTVGTRIAMLYEGQVHAVGTVDEIQHSKDPLVRQFVEGRPTIDDESVLVAGLPGSLPPDVATTPHR</sequence>
<dbReference type="OrthoDB" id="9802264at2"/>
<dbReference type="PANTHER" id="PTHR43023:SF6">
    <property type="entry name" value="INTERMEMBRANE PHOSPHOLIPID TRANSPORT SYSTEM ATP-BINDING PROTEIN MLAF"/>
    <property type="match status" value="1"/>
</dbReference>
<dbReference type="RefSeq" id="WP_053334264.1">
    <property type="nucleotide sequence ID" value="NZ_CP011454.1"/>
</dbReference>
<protein>
    <submittedName>
        <fullName evidence="5">ABC transporter</fullName>
    </submittedName>
</protein>
<dbReference type="PROSITE" id="PS50893">
    <property type="entry name" value="ABC_TRANSPORTER_2"/>
    <property type="match status" value="1"/>
</dbReference>
<evidence type="ECO:0000313" key="5">
    <source>
        <dbReference type="EMBL" id="AMW04269.1"/>
    </source>
</evidence>
<dbReference type="eggNOG" id="COG1127">
    <property type="taxonomic scope" value="Bacteria"/>
</dbReference>
<dbReference type="PROSITE" id="PS00211">
    <property type="entry name" value="ABC_TRANSPORTER_1"/>
    <property type="match status" value="1"/>
</dbReference>
<evidence type="ECO:0000313" key="6">
    <source>
        <dbReference type="Proteomes" id="UP000076404"/>
    </source>
</evidence>
<dbReference type="PANTHER" id="PTHR43023">
    <property type="entry name" value="PROTEIN TRIGALACTOSYLDIACYLGLYCEROL 3, CHLOROPLASTIC"/>
    <property type="match status" value="1"/>
</dbReference>
<dbReference type="CDD" id="cd03261">
    <property type="entry name" value="ABC_Org_Solvent_Resistant"/>
    <property type="match status" value="1"/>
</dbReference>
<feature type="domain" description="ABC transporter" evidence="4">
    <location>
        <begin position="2"/>
        <end position="238"/>
    </location>
</feature>
<evidence type="ECO:0000256" key="2">
    <source>
        <dbReference type="ARBA" id="ARBA00022741"/>
    </source>
</evidence>
<gene>
    <name evidence="5" type="ORF">GEMMAAP_04335</name>
</gene>
<dbReference type="InterPro" id="IPR017871">
    <property type="entry name" value="ABC_transporter-like_CS"/>
</dbReference>
<keyword evidence="6" id="KW-1185">Reference proteome</keyword>